<dbReference type="SMART" id="SM00044">
    <property type="entry name" value="CYCc"/>
    <property type="match status" value="1"/>
</dbReference>
<name>A0ABT6F4V7_9BACT</name>
<dbReference type="SUPFAM" id="SSF158472">
    <property type="entry name" value="HAMP domain-like"/>
    <property type="match status" value="1"/>
</dbReference>
<evidence type="ECO:0000313" key="10">
    <source>
        <dbReference type="EMBL" id="MDG3002617.1"/>
    </source>
</evidence>
<dbReference type="InterPro" id="IPR029787">
    <property type="entry name" value="Nucleotide_cyclase"/>
</dbReference>
<evidence type="ECO:0000259" key="8">
    <source>
        <dbReference type="PROSITE" id="PS50125"/>
    </source>
</evidence>
<evidence type="ECO:0000256" key="3">
    <source>
        <dbReference type="ARBA" id="ARBA00022741"/>
    </source>
</evidence>
<dbReference type="RefSeq" id="WP_277858981.1">
    <property type="nucleotide sequence ID" value="NZ_JARRAG010000001.1"/>
</dbReference>
<dbReference type="SUPFAM" id="SSF55073">
    <property type="entry name" value="Nucleotide cyclase"/>
    <property type="match status" value="1"/>
</dbReference>
<evidence type="ECO:0000259" key="9">
    <source>
        <dbReference type="PROSITE" id="PS50885"/>
    </source>
</evidence>
<evidence type="ECO:0000256" key="4">
    <source>
        <dbReference type="ARBA" id="ARBA00022989"/>
    </source>
</evidence>
<feature type="domain" description="Guanylate cyclase" evidence="8">
    <location>
        <begin position="531"/>
        <end position="658"/>
    </location>
</feature>
<evidence type="ECO:0000256" key="2">
    <source>
        <dbReference type="ARBA" id="ARBA00022692"/>
    </source>
</evidence>
<dbReference type="Gene3D" id="3.30.70.1230">
    <property type="entry name" value="Nucleotide cyclase"/>
    <property type="match status" value="1"/>
</dbReference>
<dbReference type="InterPro" id="IPR050401">
    <property type="entry name" value="Cyclic_nucleotide_synthase"/>
</dbReference>
<evidence type="ECO:0000256" key="1">
    <source>
        <dbReference type="ARBA" id="ARBA00004370"/>
    </source>
</evidence>
<evidence type="ECO:0000256" key="6">
    <source>
        <dbReference type="ARBA" id="ARBA00023239"/>
    </source>
</evidence>
<keyword evidence="5 7" id="KW-0472">Membrane</keyword>
<dbReference type="Pfam" id="PF00211">
    <property type="entry name" value="Guanylate_cyc"/>
    <property type="match status" value="1"/>
</dbReference>
<dbReference type="Gene3D" id="1.10.8.500">
    <property type="entry name" value="HAMP domain in histidine kinase"/>
    <property type="match status" value="1"/>
</dbReference>
<dbReference type="PROSITE" id="PS50885">
    <property type="entry name" value="HAMP"/>
    <property type="match status" value="1"/>
</dbReference>
<dbReference type="Proteomes" id="UP001216907">
    <property type="component" value="Unassembled WGS sequence"/>
</dbReference>
<protein>
    <submittedName>
        <fullName evidence="10">Adenylate/guanylate cyclase domain-containing protein</fullName>
    </submittedName>
</protein>
<feature type="transmembrane region" description="Helical" evidence="7">
    <location>
        <begin position="419"/>
        <end position="442"/>
    </location>
</feature>
<evidence type="ECO:0000256" key="7">
    <source>
        <dbReference type="SAM" id="Phobius"/>
    </source>
</evidence>
<dbReference type="InterPro" id="IPR001054">
    <property type="entry name" value="A/G_cyclase"/>
</dbReference>
<dbReference type="PROSITE" id="PS50125">
    <property type="entry name" value="GUANYLATE_CYCLASE_2"/>
    <property type="match status" value="1"/>
</dbReference>
<dbReference type="Gene3D" id="3.30.450.20">
    <property type="entry name" value="PAS domain"/>
    <property type="match status" value="1"/>
</dbReference>
<keyword evidence="4 7" id="KW-1133">Transmembrane helix</keyword>
<dbReference type="PANTHER" id="PTHR11920">
    <property type="entry name" value="GUANYLYL CYCLASE"/>
    <property type="match status" value="1"/>
</dbReference>
<dbReference type="CDD" id="cd07302">
    <property type="entry name" value="CHD"/>
    <property type="match status" value="1"/>
</dbReference>
<comment type="caution">
    <text evidence="10">The sequence shown here is derived from an EMBL/GenBank/DDBJ whole genome shotgun (WGS) entry which is preliminary data.</text>
</comment>
<accession>A0ABT6F4V7</accession>
<organism evidence="10 11">
    <name type="scientific">Paludisphaera mucosa</name>
    <dbReference type="NCBI Taxonomy" id="3030827"/>
    <lineage>
        <taxon>Bacteria</taxon>
        <taxon>Pseudomonadati</taxon>
        <taxon>Planctomycetota</taxon>
        <taxon>Planctomycetia</taxon>
        <taxon>Isosphaerales</taxon>
        <taxon>Isosphaeraceae</taxon>
        <taxon>Paludisphaera</taxon>
    </lineage>
</organism>
<sequence length="703" mass="78106">MLHAIHRLSVQSKLTMMLLLVSVGSIFVISFLGYDSGMRAVKAGVEDQLTSLRTSKAYQIRSQIEGFRNQVYVFSDDYMIVSAMREFRDACDDLAARPAPPEYEASLVDFYGKEFIPRLTGYVEGKPALENYIPKLPWSRYLQHHYIAANPNKVGEKWKLDKAGDGSRYSEVHAKYHPVLREFVQKFGYYDLFLFDVRTQHVVYTVFKEPDFATDFATGPYSSSNLGRLFTSLIKEKDNKTTRIEDFEPYRPSLAAPAAFVGAPIFDGAEMIGILAFQFPIDEFNKLMTSDYKWEADGLGETGEVYLVGDDHLMRSMSRFQKQAPENFYAALKAVGTPPSKIERLRRTNTAILELADETESVTRALHGQSGTDLLVDYRGVDVISSYAPLEIDGLSWVLVAKKDLSEAFAPIASFGRKVLASSVVIVLVITCLAALLARLFVRPIFQLIEGARRIASGEKGVYVKVSSKDELHDLAESFNVMSLSLKVKSEEIERRVQENEELLLNILPTSIATRRKAGVQTVSDSHADVTVMFAEISGFAEATGSMSADQAAELLNDMISAFDEAAERHGVEKVKTVGEDYLAACGLSVPRLDHASRVVDFAEDVVRIVRRLNQDRGHPLSVQVGINSGPVVGGIVGRTKFIFDMWGDTVNVARSLYTVGGDNSIHVTQAVHDRLKDAYRFEPVGTVEIKGKGPIPIWRTAA</sequence>
<dbReference type="EMBL" id="JARRAG010000001">
    <property type="protein sequence ID" value="MDG3002617.1"/>
    <property type="molecule type" value="Genomic_DNA"/>
</dbReference>
<gene>
    <name evidence="10" type="ORF">PZE19_02360</name>
</gene>
<comment type="subcellular location">
    <subcellularLocation>
        <location evidence="1">Membrane</location>
    </subcellularLocation>
</comment>
<dbReference type="PANTHER" id="PTHR11920:SF335">
    <property type="entry name" value="GUANYLATE CYCLASE"/>
    <property type="match status" value="1"/>
</dbReference>
<keyword evidence="6" id="KW-0456">Lyase</keyword>
<evidence type="ECO:0000256" key="5">
    <source>
        <dbReference type="ARBA" id="ARBA00023136"/>
    </source>
</evidence>
<dbReference type="InterPro" id="IPR003660">
    <property type="entry name" value="HAMP_dom"/>
</dbReference>
<feature type="transmembrane region" description="Helical" evidence="7">
    <location>
        <begin position="14"/>
        <end position="34"/>
    </location>
</feature>
<dbReference type="Pfam" id="PF00672">
    <property type="entry name" value="HAMP"/>
    <property type="match status" value="1"/>
</dbReference>
<proteinExistence type="predicted"/>
<feature type="domain" description="HAMP" evidence="9">
    <location>
        <begin position="439"/>
        <end position="491"/>
    </location>
</feature>
<evidence type="ECO:0000313" key="11">
    <source>
        <dbReference type="Proteomes" id="UP001216907"/>
    </source>
</evidence>
<reference evidence="10 11" key="1">
    <citation type="submission" date="2023-03" db="EMBL/GenBank/DDBJ databases">
        <title>Paludisphaera mucosa sp. nov. a novel planctomycete from northern fen.</title>
        <authorList>
            <person name="Ivanova A."/>
        </authorList>
    </citation>
    <scope>NUCLEOTIDE SEQUENCE [LARGE SCALE GENOMIC DNA]</scope>
    <source>
        <strain evidence="10 11">Pla2</strain>
    </source>
</reference>
<keyword evidence="3" id="KW-0547">Nucleotide-binding</keyword>
<keyword evidence="11" id="KW-1185">Reference proteome</keyword>
<keyword evidence="2 7" id="KW-0812">Transmembrane</keyword>
<dbReference type="CDD" id="cd06225">
    <property type="entry name" value="HAMP"/>
    <property type="match status" value="1"/>
</dbReference>
<dbReference type="SMART" id="SM00304">
    <property type="entry name" value="HAMP"/>
    <property type="match status" value="1"/>
</dbReference>